<dbReference type="Gene3D" id="3.40.30.10">
    <property type="entry name" value="Glutaredoxin"/>
    <property type="match status" value="1"/>
</dbReference>
<proteinExistence type="predicted"/>
<dbReference type="OrthoDB" id="2309723at2759"/>
<feature type="non-terminal residue" evidence="2">
    <location>
        <position position="1"/>
    </location>
</feature>
<dbReference type="GO" id="GO:0004364">
    <property type="term" value="F:glutathione transferase activity"/>
    <property type="evidence" value="ECO:0007669"/>
    <property type="project" value="TreeGrafter"/>
</dbReference>
<evidence type="ECO:0000259" key="1">
    <source>
        <dbReference type="PROSITE" id="PS50404"/>
    </source>
</evidence>
<accession>A0A8K0D890</accession>
<protein>
    <recommendedName>
        <fullName evidence="1">GST N-terminal domain-containing protein</fullName>
    </recommendedName>
</protein>
<keyword evidence="3" id="KW-1185">Reference proteome</keyword>
<sequence>LKPQHAILSLEDNQHVIRNSHAIIVYLASKYGKNDNLYPRDVYKRALVNERLHFDSEVLFPLFKTLI</sequence>
<gene>
    <name evidence="2" type="ORF">ILUMI_04828</name>
</gene>
<dbReference type="PANTHER" id="PTHR43969:SF9">
    <property type="entry name" value="GLUTATHIONE S TRANSFERASE D10, ISOFORM A-RELATED"/>
    <property type="match status" value="1"/>
</dbReference>
<feature type="domain" description="GST N-terminal" evidence="1">
    <location>
        <begin position="1"/>
        <end position="35"/>
    </location>
</feature>
<organism evidence="2 3">
    <name type="scientific">Ignelater luminosus</name>
    <name type="common">Cucubano</name>
    <name type="synonym">Pyrophorus luminosus</name>
    <dbReference type="NCBI Taxonomy" id="2038154"/>
    <lineage>
        <taxon>Eukaryota</taxon>
        <taxon>Metazoa</taxon>
        <taxon>Ecdysozoa</taxon>
        <taxon>Arthropoda</taxon>
        <taxon>Hexapoda</taxon>
        <taxon>Insecta</taxon>
        <taxon>Pterygota</taxon>
        <taxon>Neoptera</taxon>
        <taxon>Endopterygota</taxon>
        <taxon>Coleoptera</taxon>
        <taxon>Polyphaga</taxon>
        <taxon>Elateriformia</taxon>
        <taxon>Elateroidea</taxon>
        <taxon>Elateridae</taxon>
        <taxon>Agrypninae</taxon>
        <taxon>Pyrophorini</taxon>
        <taxon>Ignelater</taxon>
    </lineage>
</organism>
<dbReference type="InterPro" id="IPR004045">
    <property type="entry name" value="Glutathione_S-Trfase_N"/>
</dbReference>
<feature type="non-terminal residue" evidence="2">
    <location>
        <position position="67"/>
    </location>
</feature>
<dbReference type="PANTHER" id="PTHR43969">
    <property type="entry name" value="GLUTATHIONE S TRANSFERASE D10, ISOFORM A-RELATED"/>
    <property type="match status" value="1"/>
</dbReference>
<evidence type="ECO:0000313" key="3">
    <source>
        <dbReference type="Proteomes" id="UP000801492"/>
    </source>
</evidence>
<dbReference type="EMBL" id="VTPC01001678">
    <property type="protein sequence ID" value="KAF2901370.1"/>
    <property type="molecule type" value="Genomic_DNA"/>
</dbReference>
<name>A0A8K0D890_IGNLU</name>
<dbReference type="Proteomes" id="UP000801492">
    <property type="component" value="Unassembled WGS sequence"/>
</dbReference>
<dbReference type="GO" id="GO:0006749">
    <property type="term" value="P:glutathione metabolic process"/>
    <property type="evidence" value="ECO:0007669"/>
    <property type="project" value="TreeGrafter"/>
</dbReference>
<reference evidence="2" key="1">
    <citation type="submission" date="2019-08" db="EMBL/GenBank/DDBJ databases">
        <title>The genome of the North American firefly Photinus pyralis.</title>
        <authorList>
            <consortium name="Photinus pyralis genome working group"/>
            <person name="Fallon T.R."/>
            <person name="Sander Lower S.E."/>
            <person name="Weng J.-K."/>
        </authorList>
    </citation>
    <scope>NUCLEOTIDE SEQUENCE</scope>
    <source>
        <strain evidence="2">TRF0915ILg1</strain>
        <tissue evidence="2">Whole body</tissue>
    </source>
</reference>
<dbReference type="PROSITE" id="PS50404">
    <property type="entry name" value="GST_NTER"/>
    <property type="match status" value="1"/>
</dbReference>
<comment type="caution">
    <text evidence="2">The sequence shown here is derived from an EMBL/GenBank/DDBJ whole genome shotgun (WGS) entry which is preliminary data.</text>
</comment>
<dbReference type="AlphaFoldDB" id="A0A8K0D890"/>
<dbReference type="InterPro" id="IPR036249">
    <property type="entry name" value="Thioredoxin-like_sf"/>
</dbReference>
<dbReference type="SUPFAM" id="SSF52833">
    <property type="entry name" value="Thioredoxin-like"/>
    <property type="match status" value="1"/>
</dbReference>
<evidence type="ECO:0000313" key="2">
    <source>
        <dbReference type="EMBL" id="KAF2901370.1"/>
    </source>
</evidence>